<sequence>MNSKTETLVIGGGIIGIFSALQLLRSGQRVSLLESGDPGKEASFGNAGCLAVSEVVPISLPGMLRHVPGWLMDPLGPLSIRARHFPKLVPWLMRFNQMGNDAQVEKASRAQADLMKLTESEWRETSNNSNFADQVTWNGKLMVYETQKGMENDRGYWEWCQKNGVEFHELSGDEIRQMEPALTTRFAGGILTPAYAHVSDPYEIARTLLDRFVAEGGTVITARARHFADSHSLLLENGGTIAFEKAVIAAGVWSKKLANDLGYKVLLEAERGYNTTLPNAGLKLNRPIMFGEQHFVISPLACGLRIGGAAEFAGLSAPANFQRSKNLLKIAKKYLPELDETEKREWMGPRPSTPDSLAVIGQAPRHPNILFAFGHGHLGLTQAAGTARLVQQLANGEKPAIDLSPFSIERFN</sequence>
<dbReference type="RefSeq" id="WP_181905120.1">
    <property type="nucleotide sequence ID" value="NZ_QRDW01000001.1"/>
</dbReference>
<dbReference type="Gene3D" id="3.30.9.10">
    <property type="entry name" value="D-Amino Acid Oxidase, subunit A, domain 2"/>
    <property type="match status" value="1"/>
</dbReference>
<keyword evidence="5" id="KW-1185">Reference proteome</keyword>
<dbReference type="EMBL" id="QRDW01000001">
    <property type="protein sequence ID" value="RED53453.1"/>
    <property type="molecule type" value="Genomic_DNA"/>
</dbReference>
<keyword evidence="2" id="KW-0812">Transmembrane</keyword>
<evidence type="ECO:0000256" key="1">
    <source>
        <dbReference type="ARBA" id="ARBA00023002"/>
    </source>
</evidence>
<keyword evidence="2" id="KW-1133">Transmembrane helix</keyword>
<dbReference type="Gene3D" id="3.50.50.60">
    <property type="entry name" value="FAD/NAD(P)-binding domain"/>
    <property type="match status" value="2"/>
</dbReference>
<evidence type="ECO:0000259" key="3">
    <source>
        <dbReference type="Pfam" id="PF01266"/>
    </source>
</evidence>
<dbReference type="GO" id="GO:0005737">
    <property type="term" value="C:cytoplasm"/>
    <property type="evidence" value="ECO:0007669"/>
    <property type="project" value="TreeGrafter"/>
</dbReference>
<organism evidence="4 5">
    <name type="scientific">Aestuariispira insulae</name>
    <dbReference type="NCBI Taxonomy" id="1461337"/>
    <lineage>
        <taxon>Bacteria</taxon>
        <taxon>Pseudomonadati</taxon>
        <taxon>Pseudomonadota</taxon>
        <taxon>Alphaproteobacteria</taxon>
        <taxon>Rhodospirillales</taxon>
        <taxon>Kiloniellaceae</taxon>
        <taxon>Aestuariispira</taxon>
    </lineage>
</organism>
<keyword evidence="2" id="KW-0472">Membrane</keyword>
<evidence type="ECO:0000256" key="2">
    <source>
        <dbReference type="SAM" id="Phobius"/>
    </source>
</evidence>
<dbReference type="GO" id="GO:0016491">
    <property type="term" value="F:oxidoreductase activity"/>
    <property type="evidence" value="ECO:0007669"/>
    <property type="project" value="UniProtKB-KW"/>
</dbReference>
<accession>A0A3D9HVB7</accession>
<dbReference type="InterPro" id="IPR036188">
    <property type="entry name" value="FAD/NAD-bd_sf"/>
</dbReference>
<dbReference type="Proteomes" id="UP000256845">
    <property type="component" value="Unassembled WGS sequence"/>
</dbReference>
<dbReference type="PANTHER" id="PTHR13847">
    <property type="entry name" value="SARCOSINE DEHYDROGENASE-RELATED"/>
    <property type="match status" value="1"/>
</dbReference>
<dbReference type="Pfam" id="PF01266">
    <property type="entry name" value="DAO"/>
    <property type="match status" value="1"/>
</dbReference>
<dbReference type="SUPFAM" id="SSF51905">
    <property type="entry name" value="FAD/NAD(P)-binding domain"/>
    <property type="match status" value="1"/>
</dbReference>
<dbReference type="InterPro" id="IPR006076">
    <property type="entry name" value="FAD-dep_OxRdtase"/>
</dbReference>
<dbReference type="AlphaFoldDB" id="A0A3D9HVB7"/>
<name>A0A3D9HVB7_9PROT</name>
<evidence type="ECO:0000313" key="4">
    <source>
        <dbReference type="EMBL" id="RED53453.1"/>
    </source>
</evidence>
<comment type="caution">
    <text evidence="4">The sequence shown here is derived from an EMBL/GenBank/DDBJ whole genome shotgun (WGS) entry which is preliminary data.</text>
</comment>
<keyword evidence="1" id="KW-0560">Oxidoreductase</keyword>
<gene>
    <name evidence="4" type="ORF">DFP90_101242</name>
</gene>
<protein>
    <submittedName>
        <fullName evidence="4">Glycine/D-amino acid oxidase-like deaminating enzyme</fullName>
    </submittedName>
</protein>
<dbReference type="PANTHER" id="PTHR13847:SF289">
    <property type="entry name" value="GLYCINE OXIDASE"/>
    <property type="match status" value="1"/>
</dbReference>
<feature type="transmembrane region" description="Helical" evidence="2">
    <location>
        <begin position="7"/>
        <end position="24"/>
    </location>
</feature>
<proteinExistence type="predicted"/>
<dbReference type="SUPFAM" id="SSF54373">
    <property type="entry name" value="FAD-linked reductases, C-terminal domain"/>
    <property type="match status" value="1"/>
</dbReference>
<evidence type="ECO:0000313" key="5">
    <source>
        <dbReference type="Proteomes" id="UP000256845"/>
    </source>
</evidence>
<reference evidence="4 5" key="1">
    <citation type="submission" date="2018-07" db="EMBL/GenBank/DDBJ databases">
        <title>Genomic Encyclopedia of Type Strains, Phase III (KMG-III): the genomes of soil and plant-associated and newly described type strains.</title>
        <authorList>
            <person name="Whitman W."/>
        </authorList>
    </citation>
    <scope>NUCLEOTIDE SEQUENCE [LARGE SCALE GENOMIC DNA]</scope>
    <source>
        <strain evidence="4 5">CECT 8488</strain>
    </source>
</reference>
<feature type="domain" description="FAD dependent oxidoreductase" evidence="3">
    <location>
        <begin position="8"/>
        <end position="392"/>
    </location>
</feature>